<keyword evidence="2" id="KW-1185">Reference proteome</keyword>
<name>A0A4T2BKG9_9MICO</name>
<protein>
    <recommendedName>
        <fullName evidence="3">ROK family protein</fullName>
    </recommendedName>
</protein>
<organism evidence="1 2">
    <name type="scientific">Subtercola vilae</name>
    <dbReference type="NCBI Taxonomy" id="2056433"/>
    <lineage>
        <taxon>Bacteria</taxon>
        <taxon>Bacillati</taxon>
        <taxon>Actinomycetota</taxon>
        <taxon>Actinomycetes</taxon>
        <taxon>Micrococcales</taxon>
        <taxon>Microbacteriaceae</taxon>
        <taxon>Subtercola</taxon>
    </lineage>
</organism>
<reference evidence="1 2" key="1">
    <citation type="journal article" date="2019" name="Microorganisms">
        <title>Systematic Affiliation and Genome Analysis of Subtercola vilae DB165(T) with Particular Emphasis on Cold Adaptation of an Isolate from a High-Altitude Cold Volcano Lake.</title>
        <authorList>
            <person name="Villalobos A.S."/>
            <person name="Wiese J."/>
            <person name="Imhoff J.F."/>
            <person name="Dorador C."/>
            <person name="Keller A."/>
            <person name="Hentschel U."/>
        </authorList>
    </citation>
    <scope>NUCLEOTIDE SEQUENCE [LARGE SCALE GENOMIC DNA]</scope>
    <source>
        <strain evidence="1 2">DB165</strain>
    </source>
</reference>
<dbReference type="Proteomes" id="UP000306192">
    <property type="component" value="Unassembled WGS sequence"/>
</dbReference>
<evidence type="ECO:0000313" key="1">
    <source>
        <dbReference type="EMBL" id="TIH29498.1"/>
    </source>
</evidence>
<dbReference type="EMBL" id="QYRT01000061">
    <property type="protein sequence ID" value="TIH29498.1"/>
    <property type="molecule type" value="Genomic_DNA"/>
</dbReference>
<dbReference type="AlphaFoldDB" id="A0A4T2BKG9"/>
<sequence length="125" mass="13156">MALEVLADLPVFEVQENDAVSEALNKSGNIGSGDGKALTEIEHLVDLLTPGIEALVWTLAPRLVVLGPTLDSAADLLAPRLLDRLRRSSDVVPEVRGSTLGSAAIMAGALRTALDHIEVDLLSHS</sequence>
<dbReference type="SUPFAM" id="SSF53067">
    <property type="entry name" value="Actin-like ATPase domain"/>
    <property type="match status" value="1"/>
</dbReference>
<evidence type="ECO:0000313" key="2">
    <source>
        <dbReference type="Proteomes" id="UP000306192"/>
    </source>
</evidence>
<dbReference type="InterPro" id="IPR043129">
    <property type="entry name" value="ATPase_NBD"/>
</dbReference>
<dbReference type="Gene3D" id="3.30.420.40">
    <property type="match status" value="1"/>
</dbReference>
<gene>
    <name evidence="1" type="ORF">D4765_17950</name>
</gene>
<accession>A0A4T2BKG9</accession>
<evidence type="ECO:0008006" key="3">
    <source>
        <dbReference type="Google" id="ProtNLM"/>
    </source>
</evidence>
<proteinExistence type="predicted"/>
<comment type="caution">
    <text evidence="1">The sequence shown here is derived from an EMBL/GenBank/DDBJ whole genome shotgun (WGS) entry which is preliminary data.</text>
</comment>